<sequence length="66" mass="7395">MESELSSLEEKINQFVRLCQQLRSENIQLRQQLASAASENKHLAEKISAAAGRLDALLTQLPESEE</sequence>
<dbReference type="EMBL" id="FNKY01000001">
    <property type="protein sequence ID" value="SDQ50322.1"/>
    <property type="molecule type" value="Genomic_DNA"/>
</dbReference>
<keyword evidence="3" id="KW-1185">Reference proteome</keyword>
<dbReference type="Proteomes" id="UP000183471">
    <property type="component" value="Unassembled WGS sequence"/>
</dbReference>
<evidence type="ECO:0000313" key="3">
    <source>
        <dbReference type="Proteomes" id="UP000183471"/>
    </source>
</evidence>
<name>A0ABY0T9T5_9PROT</name>
<proteinExistence type="predicted"/>
<accession>A0ABY0T9T5</accession>
<comment type="caution">
    <text evidence="2">The sequence shown here is derived from an EMBL/GenBank/DDBJ whole genome shotgun (WGS) entry which is preliminary data.</text>
</comment>
<feature type="coiled-coil region" evidence="1">
    <location>
        <begin position="5"/>
        <end position="46"/>
    </location>
</feature>
<organism evidence="2 3">
    <name type="scientific">Nitrosospira multiformis</name>
    <dbReference type="NCBI Taxonomy" id="1231"/>
    <lineage>
        <taxon>Bacteria</taxon>
        <taxon>Pseudomonadati</taxon>
        <taxon>Pseudomonadota</taxon>
        <taxon>Betaproteobacteria</taxon>
        <taxon>Nitrosomonadales</taxon>
        <taxon>Nitrosomonadaceae</taxon>
        <taxon>Nitrosospira</taxon>
    </lineage>
</organism>
<dbReference type="GO" id="GO:0051301">
    <property type="term" value="P:cell division"/>
    <property type="evidence" value="ECO:0007669"/>
    <property type="project" value="UniProtKB-KW"/>
</dbReference>
<keyword evidence="2" id="KW-0131">Cell cycle</keyword>
<dbReference type="Gene3D" id="1.20.5.340">
    <property type="match status" value="1"/>
</dbReference>
<keyword evidence="1" id="KW-0175">Coiled coil</keyword>
<gene>
    <name evidence="2" type="ORF">SAMN05216402_1107</name>
</gene>
<evidence type="ECO:0000256" key="1">
    <source>
        <dbReference type="SAM" id="Coils"/>
    </source>
</evidence>
<reference evidence="2 3" key="1">
    <citation type="submission" date="2016-10" db="EMBL/GenBank/DDBJ databases">
        <authorList>
            <person name="Varghese N."/>
            <person name="Submissions S."/>
        </authorList>
    </citation>
    <scope>NUCLEOTIDE SEQUENCE [LARGE SCALE GENOMIC DNA]</scope>
    <source>
        <strain evidence="2 3">Nl1</strain>
    </source>
</reference>
<keyword evidence="2" id="KW-0132">Cell division</keyword>
<protein>
    <submittedName>
        <fullName evidence="2">Cell division protein ZapB</fullName>
    </submittedName>
</protein>
<evidence type="ECO:0000313" key="2">
    <source>
        <dbReference type="EMBL" id="SDQ50322.1"/>
    </source>
</evidence>